<dbReference type="FunFam" id="3.20.10.10:FF:000004">
    <property type="entry name" value="Branched-chain-amino-acid aminotransferase"/>
    <property type="match status" value="1"/>
</dbReference>
<dbReference type="PANTHER" id="PTHR11825:SF44">
    <property type="entry name" value="BRANCHED-CHAIN-AMINO-ACID AMINOTRANSFERASE"/>
    <property type="match status" value="1"/>
</dbReference>
<protein>
    <recommendedName>
        <fullName evidence="3">branched-chain-amino-acid transaminase</fullName>
        <ecNumber evidence="3">2.6.1.42</ecNumber>
    </recommendedName>
</protein>
<dbReference type="InterPro" id="IPR001544">
    <property type="entry name" value="Aminotrans_IV"/>
</dbReference>
<evidence type="ECO:0000256" key="3">
    <source>
        <dbReference type="ARBA" id="ARBA00013053"/>
    </source>
</evidence>
<dbReference type="GO" id="GO:0009098">
    <property type="term" value="P:L-leucine biosynthetic process"/>
    <property type="evidence" value="ECO:0007669"/>
    <property type="project" value="TreeGrafter"/>
</dbReference>
<comment type="similarity">
    <text evidence="2">Belongs to the class-IV pyridoxal-phosphate-dependent aminotransferase family.</text>
</comment>
<evidence type="ECO:0000313" key="11">
    <source>
        <dbReference type="Proteomes" id="UP001381693"/>
    </source>
</evidence>
<keyword evidence="8" id="KW-0100">Branched-chain amino acid biosynthesis</keyword>
<dbReference type="GO" id="GO:0004084">
    <property type="term" value="F:branched-chain-amino-acid transaminase activity"/>
    <property type="evidence" value="ECO:0007669"/>
    <property type="project" value="UniProtKB-EC"/>
</dbReference>
<dbReference type="Pfam" id="PF01063">
    <property type="entry name" value="Aminotran_4"/>
    <property type="match status" value="1"/>
</dbReference>
<evidence type="ECO:0000256" key="5">
    <source>
        <dbReference type="ARBA" id="ARBA00022605"/>
    </source>
</evidence>
<evidence type="ECO:0000313" key="10">
    <source>
        <dbReference type="EMBL" id="KAK7073338.1"/>
    </source>
</evidence>
<proteinExistence type="inferred from homology"/>
<dbReference type="InterPro" id="IPR005786">
    <property type="entry name" value="B_amino_transII"/>
</dbReference>
<evidence type="ECO:0000256" key="4">
    <source>
        <dbReference type="ARBA" id="ARBA00022576"/>
    </source>
</evidence>
<dbReference type="InterPro" id="IPR043131">
    <property type="entry name" value="BCAT-like_N"/>
</dbReference>
<evidence type="ECO:0000256" key="9">
    <source>
        <dbReference type="PIRSR" id="PIRSR006468-1"/>
    </source>
</evidence>
<keyword evidence="5" id="KW-0028">Amino-acid biosynthesis</keyword>
<dbReference type="Gene3D" id="3.20.10.10">
    <property type="entry name" value="D-amino Acid Aminotransferase, subunit A, domain 2"/>
    <property type="match status" value="1"/>
</dbReference>
<dbReference type="AlphaFoldDB" id="A0AAN8X323"/>
<keyword evidence="7" id="KW-0663">Pyridoxal phosphate</keyword>
<dbReference type="EC" id="2.6.1.42" evidence="3"/>
<evidence type="ECO:0000256" key="6">
    <source>
        <dbReference type="ARBA" id="ARBA00022679"/>
    </source>
</evidence>
<dbReference type="Gene3D" id="3.30.470.10">
    <property type="match status" value="1"/>
</dbReference>
<gene>
    <name evidence="10" type="primary">BCAT1</name>
    <name evidence="10" type="ORF">SK128_023258</name>
</gene>
<accession>A0AAN8X323</accession>
<organism evidence="10 11">
    <name type="scientific">Halocaridina rubra</name>
    <name type="common">Hawaiian red shrimp</name>
    <dbReference type="NCBI Taxonomy" id="373956"/>
    <lineage>
        <taxon>Eukaryota</taxon>
        <taxon>Metazoa</taxon>
        <taxon>Ecdysozoa</taxon>
        <taxon>Arthropoda</taxon>
        <taxon>Crustacea</taxon>
        <taxon>Multicrustacea</taxon>
        <taxon>Malacostraca</taxon>
        <taxon>Eumalacostraca</taxon>
        <taxon>Eucarida</taxon>
        <taxon>Decapoda</taxon>
        <taxon>Pleocyemata</taxon>
        <taxon>Caridea</taxon>
        <taxon>Atyoidea</taxon>
        <taxon>Atyidae</taxon>
        <taxon>Halocaridina</taxon>
    </lineage>
</organism>
<comment type="caution">
    <text evidence="10">The sequence shown here is derived from an EMBL/GenBank/DDBJ whole genome shotgun (WGS) entry which is preliminary data.</text>
</comment>
<dbReference type="GO" id="GO:0005739">
    <property type="term" value="C:mitochondrion"/>
    <property type="evidence" value="ECO:0007669"/>
    <property type="project" value="TreeGrafter"/>
</dbReference>
<dbReference type="InterPro" id="IPR043132">
    <property type="entry name" value="BCAT-like_C"/>
</dbReference>
<dbReference type="SUPFAM" id="SSF56752">
    <property type="entry name" value="D-aminoacid aminotransferase-like PLP-dependent enzymes"/>
    <property type="match status" value="1"/>
</dbReference>
<comment type="cofactor">
    <cofactor evidence="1">
        <name>pyridoxal 5'-phosphate</name>
        <dbReference type="ChEBI" id="CHEBI:597326"/>
    </cofactor>
</comment>
<dbReference type="PANTHER" id="PTHR11825">
    <property type="entry name" value="SUBGROUP IIII AMINOTRANSFERASE"/>
    <property type="match status" value="1"/>
</dbReference>
<dbReference type="InterPro" id="IPR033939">
    <property type="entry name" value="BCAT_family"/>
</dbReference>
<evidence type="ECO:0000256" key="8">
    <source>
        <dbReference type="ARBA" id="ARBA00023304"/>
    </source>
</evidence>
<dbReference type="NCBIfam" id="TIGR01123">
    <property type="entry name" value="ilvE_II"/>
    <property type="match status" value="1"/>
</dbReference>
<dbReference type="InterPro" id="IPR036038">
    <property type="entry name" value="Aminotransferase-like"/>
</dbReference>
<name>A0AAN8X323_HALRR</name>
<dbReference type="Proteomes" id="UP001381693">
    <property type="component" value="Unassembled WGS sequence"/>
</dbReference>
<keyword evidence="11" id="KW-1185">Reference proteome</keyword>
<keyword evidence="4 10" id="KW-0032">Aminotransferase</keyword>
<evidence type="ECO:0000256" key="1">
    <source>
        <dbReference type="ARBA" id="ARBA00001933"/>
    </source>
</evidence>
<sequence length="396" mass="44529">MLVNKLLGNCVWKCNKPKRIFYHVVRSISSQSSFKAADLQIEFCTPDQLKKKPSVSDLVFGKHFTDHMLEIHWDATSGWGQPRITPFHDLRMHPAAKVLHYSVELFEGMKAFRGIDDEIRLFRPDKNMERMNRTAARSSLPTFEGTELIEVLKKLVSIDQEWVPHAESSSLYLRPTLIGTEPTLGVQQPKEALLFIIMSPVGPYFSSGFKPVSLLADPQFVRAWPGGCGMMKMGSNYGPTLAIQKVAENKGLQQVLWLFGPDHRITEVGAMNLMVFLDKGNGEKELVTPPLDGLILPGVTRDSLLGLAREWNEFTVSERDITMAEIISAEQQGKLLEIFGAGTAAVVTPVGEIHYGDKIIKIPTMDHEKPLNQKFFKTITDIQYGRVQHSWSIPIE</sequence>
<dbReference type="CDD" id="cd01557">
    <property type="entry name" value="BCAT_beta_family"/>
    <property type="match status" value="1"/>
</dbReference>
<keyword evidence="6 10" id="KW-0808">Transferase</keyword>
<feature type="modified residue" description="N6-(pyridoxal phosphate)lysine" evidence="9">
    <location>
        <position position="232"/>
    </location>
</feature>
<dbReference type="GO" id="GO:0009099">
    <property type="term" value="P:L-valine biosynthetic process"/>
    <property type="evidence" value="ECO:0007669"/>
    <property type="project" value="TreeGrafter"/>
</dbReference>
<dbReference type="FunFam" id="3.30.470.10:FF:000002">
    <property type="entry name" value="Branched-chain-amino-acid aminotransferase"/>
    <property type="match status" value="1"/>
</dbReference>
<dbReference type="NCBIfam" id="NF009897">
    <property type="entry name" value="PRK13357.1"/>
    <property type="match status" value="1"/>
</dbReference>
<reference evidence="10 11" key="1">
    <citation type="submission" date="2023-11" db="EMBL/GenBank/DDBJ databases">
        <title>Halocaridina rubra genome assembly.</title>
        <authorList>
            <person name="Smith C."/>
        </authorList>
    </citation>
    <scope>NUCLEOTIDE SEQUENCE [LARGE SCALE GENOMIC DNA]</scope>
    <source>
        <strain evidence="10">EP-1</strain>
        <tissue evidence="10">Whole</tissue>
    </source>
</reference>
<evidence type="ECO:0000256" key="2">
    <source>
        <dbReference type="ARBA" id="ARBA00009320"/>
    </source>
</evidence>
<evidence type="ECO:0000256" key="7">
    <source>
        <dbReference type="ARBA" id="ARBA00022898"/>
    </source>
</evidence>
<dbReference type="PIRSF" id="PIRSF006468">
    <property type="entry name" value="BCAT1"/>
    <property type="match status" value="1"/>
</dbReference>
<dbReference type="EMBL" id="JAXCGZ010013218">
    <property type="protein sequence ID" value="KAK7073338.1"/>
    <property type="molecule type" value="Genomic_DNA"/>
</dbReference>